<accession>A0AAN7YBV5</accession>
<proteinExistence type="predicted"/>
<reference evidence="1 2" key="1">
    <citation type="journal article" date="2023" name="Mol. Biol. Evol.">
        <title>Genomics of Secondarily Temperate Adaptation in the Only Non-Antarctic Icefish.</title>
        <authorList>
            <person name="Rivera-Colon A.G."/>
            <person name="Rayamajhi N."/>
            <person name="Minhas B.F."/>
            <person name="Madrigal G."/>
            <person name="Bilyk K.T."/>
            <person name="Yoon V."/>
            <person name="Hune M."/>
            <person name="Gregory S."/>
            <person name="Cheng C.H.C."/>
            <person name="Catchen J.M."/>
        </authorList>
    </citation>
    <scope>NUCLEOTIDE SEQUENCE [LARGE SCALE GENOMIC DNA]</scope>
    <source>
        <strain evidence="1">JC2023a</strain>
    </source>
</reference>
<evidence type="ECO:0000313" key="1">
    <source>
        <dbReference type="EMBL" id="KAK5874890.1"/>
    </source>
</evidence>
<protein>
    <submittedName>
        <fullName evidence="1">Uncharacterized protein</fullName>
    </submittedName>
</protein>
<gene>
    <name evidence="1" type="ORF">CesoFtcFv8_027437</name>
</gene>
<comment type="caution">
    <text evidence="1">The sequence shown here is derived from an EMBL/GenBank/DDBJ whole genome shotgun (WGS) entry which is preliminary data.</text>
</comment>
<dbReference type="EMBL" id="JAULUE010002069">
    <property type="protein sequence ID" value="KAK5874890.1"/>
    <property type="molecule type" value="Genomic_DNA"/>
</dbReference>
<dbReference type="AlphaFoldDB" id="A0AAN7YBV5"/>
<name>A0AAN7YBV5_9TELE</name>
<dbReference type="Proteomes" id="UP001335648">
    <property type="component" value="Unassembled WGS sequence"/>
</dbReference>
<keyword evidence="2" id="KW-1185">Reference proteome</keyword>
<organism evidence="1 2">
    <name type="scientific">Champsocephalus esox</name>
    <name type="common">pike icefish</name>
    <dbReference type="NCBI Taxonomy" id="159716"/>
    <lineage>
        <taxon>Eukaryota</taxon>
        <taxon>Metazoa</taxon>
        <taxon>Chordata</taxon>
        <taxon>Craniata</taxon>
        <taxon>Vertebrata</taxon>
        <taxon>Euteleostomi</taxon>
        <taxon>Actinopterygii</taxon>
        <taxon>Neopterygii</taxon>
        <taxon>Teleostei</taxon>
        <taxon>Neoteleostei</taxon>
        <taxon>Acanthomorphata</taxon>
        <taxon>Eupercaria</taxon>
        <taxon>Perciformes</taxon>
        <taxon>Notothenioidei</taxon>
        <taxon>Channichthyidae</taxon>
        <taxon>Champsocephalus</taxon>
    </lineage>
</organism>
<sequence length="137" mass="15682">MGDKWRSLHRPSPPLSTLRILFLHPTALSTLRSPSPTLLEIAEHTKAIQRVGTDSFLEFKDQTKAIRRAGRDAHHLPRLHHRAYVNHLPPWQHVLYPRTISPVFIAYVNHLPSLQEGICSLRSLIKNVCVQNATKSY</sequence>
<evidence type="ECO:0000313" key="2">
    <source>
        <dbReference type="Proteomes" id="UP001335648"/>
    </source>
</evidence>